<name>A0A1M6JC08_9CLOT</name>
<feature type="transmembrane region" description="Helical" evidence="3">
    <location>
        <begin position="36"/>
        <end position="53"/>
    </location>
</feature>
<comment type="similarity">
    <text evidence="1">Belongs to the peptidase U4 family.</text>
</comment>
<keyword evidence="1" id="KW-0064">Aspartyl protease</keyword>
<gene>
    <name evidence="4" type="ORF">SAMN02745248_00132</name>
</gene>
<accession>A0A1M6JC08</accession>
<dbReference type="STRING" id="1121331.SAMN02745248_00132"/>
<evidence type="ECO:0000256" key="3">
    <source>
        <dbReference type="SAM" id="Phobius"/>
    </source>
</evidence>
<proteinExistence type="inferred from homology"/>
<comment type="function">
    <text evidence="1">Probable aspartic protease that is responsible for the proteolytic cleavage of the RNA polymerase sigma E factor (SigE/spoIIGB) to yield the active peptide in the mother cell during sporulation. Responds to a signal from the forespore that is triggered by the extracellular signal protein SpoIIR.</text>
</comment>
<dbReference type="RefSeq" id="WP_072901184.1">
    <property type="nucleotide sequence ID" value="NZ_FRAD01000003.1"/>
</dbReference>
<keyword evidence="1" id="KW-0645">Protease</keyword>
<dbReference type="OrthoDB" id="2690199at2"/>
<feature type="transmembrane region" description="Helical" evidence="3">
    <location>
        <begin position="90"/>
        <end position="110"/>
    </location>
</feature>
<reference evidence="4 5" key="1">
    <citation type="submission" date="2016-11" db="EMBL/GenBank/DDBJ databases">
        <authorList>
            <person name="Jaros S."/>
            <person name="Januszkiewicz K."/>
            <person name="Wedrychowicz H."/>
        </authorList>
    </citation>
    <scope>NUCLEOTIDE SEQUENCE [LARGE SCALE GENOMIC DNA]</scope>
    <source>
        <strain evidence="4 5">DSM 3090</strain>
    </source>
</reference>
<evidence type="ECO:0000256" key="1">
    <source>
        <dbReference type="PIRNR" id="PIRNR018571"/>
    </source>
</evidence>
<evidence type="ECO:0000256" key="2">
    <source>
        <dbReference type="PIRSR" id="PIRSR018571-1"/>
    </source>
</evidence>
<keyword evidence="3" id="KW-1133">Transmembrane helix</keyword>
<dbReference type="GO" id="GO:0030436">
    <property type="term" value="P:asexual sporulation"/>
    <property type="evidence" value="ECO:0007669"/>
    <property type="project" value="InterPro"/>
</dbReference>
<keyword evidence="5" id="KW-1185">Reference proteome</keyword>
<keyword evidence="1" id="KW-0378">Hydrolase</keyword>
<keyword evidence="3" id="KW-0812">Transmembrane</keyword>
<organism evidence="4 5">
    <name type="scientific">Hathewaya proteolytica DSM 3090</name>
    <dbReference type="NCBI Taxonomy" id="1121331"/>
    <lineage>
        <taxon>Bacteria</taxon>
        <taxon>Bacillati</taxon>
        <taxon>Bacillota</taxon>
        <taxon>Clostridia</taxon>
        <taxon>Eubacteriales</taxon>
        <taxon>Clostridiaceae</taxon>
        <taxon>Hathewaya</taxon>
    </lineage>
</organism>
<dbReference type="EC" id="3.4.23.-" evidence="1"/>
<dbReference type="Proteomes" id="UP000183952">
    <property type="component" value="Unassembled WGS sequence"/>
</dbReference>
<feature type="transmembrane region" description="Helical" evidence="3">
    <location>
        <begin position="130"/>
        <end position="148"/>
    </location>
</feature>
<comment type="subcellular location">
    <subcellularLocation>
        <location evidence="1">Cell membrane</location>
    </subcellularLocation>
</comment>
<dbReference type="GO" id="GO:0006508">
    <property type="term" value="P:proteolysis"/>
    <property type="evidence" value="ECO:0007669"/>
    <property type="project" value="UniProtKB-KW"/>
</dbReference>
<dbReference type="PIRSF" id="PIRSF018571">
    <property type="entry name" value="SpoIIGA"/>
    <property type="match status" value="1"/>
</dbReference>
<feature type="active site" evidence="2">
    <location>
        <position position="177"/>
    </location>
</feature>
<keyword evidence="1 3" id="KW-0472">Membrane</keyword>
<dbReference type="GO" id="GO:0005886">
    <property type="term" value="C:plasma membrane"/>
    <property type="evidence" value="ECO:0007669"/>
    <property type="project" value="UniProtKB-SubCell"/>
</dbReference>
<evidence type="ECO:0000313" key="5">
    <source>
        <dbReference type="Proteomes" id="UP000183952"/>
    </source>
</evidence>
<sequence length="270" mass="30799">MIIYWDMLILENTLVNYFVLILTFKTLNYKENLLKNAIAALVGALACLVVVFFNPGKGMVFLLKLITAIIMVAIASPFRIYNHIKDNIKIISTMCMYSMILGGMCIFLIYNESGNIIRNSYTMSMPYKKLILSMVMVYLIGERMVSYIKKRICIKDLIYKVKISVKGVEREVRGFMDTGNELVEPISNLPVIIVEKKVFEEVMVDKDKAYRIPYKVVSGNDGYLEGIMAEHILIEKNGFFEKKNAIVVFCDTKLSNVGEYSAILSKELLI</sequence>
<dbReference type="Pfam" id="PF03419">
    <property type="entry name" value="Peptidase_U4"/>
    <property type="match status" value="1"/>
</dbReference>
<evidence type="ECO:0000313" key="4">
    <source>
        <dbReference type="EMBL" id="SHJ44276.1"/>
    </source>
</evidence>
<dbReference type="AlphaFoldDB" id="A0A1M6JC08"/>
<protein>
    <recommendedName>
        <fullName evidence="1">Sporulation sigma-E factor-processing peptidase</fullName>
        <ecNumber evidence="1">3.4.23.-</ecNumber>
    </recommendedName>
    <alternativeName>
        <fullName evidence="1">Membrane-associated aspartic protease</fullName>
    </alternativeName>
    <alternativeName>
        <fullName evidence="1">Stage II sporulation protein GA</fullName>
    </alternativeName>
</protein>
<keyword evidence="1" id="KW-0749">Sporulation</keyword>
<dbReference type="EMBL" id="FRAD01000003">
    <property type="protein sequence ID" value="SHJ44276.1"/>
    <property type="molecule type" value="Genomic_DNA"/>
</dbReference>
<feature type="transmembrane region" description="Helical" evidence="3">
    <location>
        <begin position="59"/>
        <end position="78"/>
    </location>
</feature>
<dbReference type="InterPro" id="IPR005081">
    <property type="entry name" value="SpoIIGA"/>
</dbReference>
<dbReference type="GO" id="GO:0004190">
    <property type="term" value="F:aspartic-type endopeptidase activity"/>
    <property type="evidence" value="ECO:0007669"/>
    <property type="project" value="UniProtKB-KW"/>
</dbReference>
<dbReference type="GO" id="GO:0030435">
    <property type="term" value="P:sporulation resulting in formation of a cellular spore"/>
    <property type="evidence" value="ECO:0007669"/>
    <property type="project" value="UniProtKB-KW"/>
</dbReference>
<keyword evidence="1" id="KW-1003">Cell membrane</keyword>